<feature type="non-terminal residue" evidence="1">
    <location>
        <position position="1"/>
    </location>
</feature>
<sequence length="53" mass="5892">QGRSSYVGTRHATWGSRLIQHKVFASGRFQQPQAMALESKFYQRVLGPGVSPS</sequence>
<keyword evidence="2" id="KW-1185">Reference proteome</keyword>
<name>A0AC60QNE9_IXOPE</name>
<evidence type="ECO:0000313" key="2">
    <source>
        <dbReference type="Proteomes" id="UP000805193"/>
    </source>
</evidence>
<feature type="non-terminal residue" evidence="1">
    <location>
        <position position="53"/>
    </location>
</feature>
<proteinExistence type="predicted"/>
<reference evidence="1 2" key="1">
    <citation type="journal article" date="2020" name="Cell">
        <title>Large-Scale Comparative Analyses of Tick Genomes Elucidate Their Genetic Diversity and Vector Capacities.</title>
        <authorList>
            <consortium name="Tick Genome and Microbiome Consortium (TIGMIC)"/>
            <person name="Jia N."/>
            <person name="Wang J."/>
            <person name="Shi W."/>
            <person name="Du L."/>
            <person name="Sun Y."/>
            <person name="Zhan W."/>
            <person name="Jiang J.F."/>
            <person name="Wang Q."/>
            <person name="Zhang B."/>
            <person name="Ji P."/>
            <person name="Bell-Sakyi L."/>
            <person name="Cui X.M."/>
            <person name="Yuan T.T."/>
            <person name="Jiang B.G."/>
            <person name="Yang W.F."/>
            <person name="Lam T.T."/>
            <person name="Chang Q.C."/>
            <person name="Ding S.J."/>
            <person name="Wang X.J."/>
            <person name="Zhu J.G."/>
            <person name="Ruan X.D."/>
            <person name="Zhao L."/>
            <person name="Wei J.T."/>
            <person name="Ye R.Z."/>
            <person name="Que T.C."/>
            <person name="Du C.H."/>
            <person name="Zhou Y.H."/>
            <person name="Cheng J.X."/>
            <person name="Dai P.F."/>
            <person name="Guo W.B."/>
            <person name="Han X.H."/>
            <person name="Huang E.J."/>
            <person name="Li L.F."/>
            <person name="Wei W."/>
            <person name="Gao Y.C."/>
            <person name="Liu J.Z."/>
            <person name="Shao H.Z."/>
            <person name="Wang X."/>
            <person name="Wang C.C."/>
            <person name="Yang T.C."/>
            <person name="Huo Q.B."/>
            <person name="Li W."/>
            <person name="Chen H.Y."/>
            <person name="Chen S.E."/>
            <person name="Zhou L.G."/>
            <person name="Ni X.B."/>
            <person name="Tian J.H."/>
            <person name="Sheng Y."/>
            <person name="Liu T."/>
            <person name="Pan Y.S."/>
            <person name="Xia L.Y."/>
            <person name="Li J."/>
            <person name="Zhao F."/>
            <person name="Cao W.C."/>
        </authorList>
    </citation>
    <scope>NUCLEOTIDE SEQUENCE [LARGE SCALE GENOMIC DNA]</scope>
    <source>
        <strain evidence="1">Iper-2018</strain>
    </source>
</reference>
<dbReference type="Proteomes" id="UP000805193">
    <property type="component" value="Unassembled WGS sequence"/>
</dbReference>
<dbReference type="EMBL" id="JABSTQ010008114">
    <property type="protein sequence ID" value="KAG0434874.1"/>
    <property type="molecule type" value="Genomic_DNA"/>
</dbReference>
<accession>A0AC60QNE9</accession>
<gene>
    <name evidence="1" type="ORF">HPB47_018812</name>
</gene>
<evidence type="ECO:0000313" key="1">
    <source>
        <dbReference type="EMBL" id="KAG0434874.1"/>
    </source>
</evidence>
<organism evidence="1 2">
    <name type="scientific">Ixodes persulcatus</name>
    <name type="common">Taiga tick</name>
    <dbReference type="NCBI Taxonomy" id="34615"/>
    <lineage>
        <taxon>Eukaryota</taxon>
        <taxon>Metazoa</taxon>
        <taxon>Ecdysozoa</taxon>
        <taxon>Arthropoda</taxon>
        <taxon>Chelicerata</taxon>
        <taxon>Arachnida</taxon>
        <taxon>Acari</taxon>
        <taxon>Parasitiformes</taxon>
        <taxon>Ixodida</taxon>
        <taxon>Ixodoidea</taxon>
        <taxon>Ixodidae</taxon>
        <taxon>Ixodinae</taxon>
        <taxon>Ixodes</taxon>
    </lineage>
</organism>
<protein>
    <submittedName>
        <fullName evidence="1">Uncharacterized protein</fullName>
    </submittedName>
</protein>
<comment type="caution">
    <text evidence="1">The sequence shown here is derived from an EMBL/GenBank/DDBJ whole genome shotgun (WGS) entry which is preliminary data.</text>
</comment>